<name>A0A9W9SJP4_9EURO</name>
<organism evidence="2 3">
    <name type="scientific">Penicillium cosmopolitanum</name>
    <dbReference type="NCBI Taxonomy" id="1131564"/>
    <lineage>
        <taxon>Eukaryota</taxon>
        <taxon>Fungi</taxon>
        <taxon>Dikarya</taxon>
        <taxon>Ascomycota</taxon>
        <taxon>Pezizomycotina</taxon>
        <taxon>Eurotiomycetes</taxon>
        <taxon>Eurotiomycetidae</taxon>
        <taxon>Eurotiales</taxon>
        <taxon>Aspergillaceae</taxon>
        <taxon>Penicillium</taxon>
    </lineage>
</organism>
<evidence type="ECO:0000259" key="1">
    <source>
        <dbReference type="Pfam" id="PF01370"/>
    </source>
</evidence>
<dbReference type="Proteomes" id="UP001147747">
    <property type="component" value="Unassembled WGS sequence"/>
</dbReference>
<dbReference type="GO" id="GO:0006556">
    <property type="term" value="P:S-adenosylmethionine biosynthetic process"/>
    <property type="evidence" value="ECO:0007669"/>
    <property type="project" value="TreeGrafter"/>
</dbReference>
<proteinExistence type="predicted"/>
<reference evidence="2" key="2">
    <citation type="journal article" date="2023" name="IMA Fungus">
        <title>Comparative genomic study of the Penicillium genus elucidates a diverse pangenome and 15 lateral gene transfer events.</title>
        <authorList>
            <person name="Petersen C."/>
            <person name="Sorensen T."/>
            <person name="Nielsen M.R."/>
            <person name="Sondergaard T.E."/>
            <person name="Sorensen J.L."/>
            <person name="Fitzpatrick D.A."/>
            <person name="Frisvad J.C."/>
            <person name="Nielsen K.L."/>
        </authorList>
    </citation>
    <scope>NUCLEOTIDE SEQUENCE</scope>
    <source>
        <strain evidence="2">IBT 29677</strain>
    </source>
</reference>
<dbReference type="OrthoDB" id="16464at2759"/>
<accession>A0A9W9SJP4</accession>
<dbReference type="Gene3D" id="3.40.50.720">
    <property type="entry name" value="NAD(P)-binding Rossmann-like Domain"/>
    <property type="match status" value="1"/>
</dbReference>
<dbReference type="GO" id="GO:0048270">
    <property type="term" value="F:methionine adenosyltransferase regulator activity"/>
    <property type="evidence" value="ECO:0007669"/>
    <property type="project" value="TreeGrafter"/>
</dbReference>
<dbReference type="AlphaFoldDB" id="A0A9W9SJP4"/>
<evidence type="ECO:0000313" key="2">
    <source>
        <dbReference type="EMBL" id="KAJ5378514.1"/>
    </source>
</evidence>
<protein>
    <recommendedName>
        <fullName evidence="1">NAD-dependent epimerase/dehydratase domain-containing protein</fullName>
    </recommendedName>
</protein>
<dbReference type="InterPro" id="IPR036291">
    <property type="entry name" value="NAD(P)-bd_dom_sf"/>
</dbReference>
<keyword evidence="3" id="KW-1185">Reference proteome</keyword>
<sequence>MTVSSSNEVFLVFGAHIDEEKSGNGWVSGLIQEELSKTGDRYQVSSVRIEDREAVLRELDRVKPTRVINTAGKRGFPNADWCEDHKDAAIRSNVIGAANLVDCCFIRNVHITHFASACIYDEDESHPLDGPGFTEEEPPNYAASFYSYSKLVSEQAIKSYPNVLILRLRNPLAADLHPMNFITKLIRYEKIVNVPNSGTIMTNMTPAAVLLSRHRETGIFNFTNPGTFTHNEVMELTKKFIRPSLSWTNFSLEEQRKVLKAPRTNAKLDASKLEKTLAKYGYTILGAQDALEEAFVIMKAKGYK</sequence>
<evidence type="ECO:0000313" key="3">
    <source>
        <dbReference type="Proteomes" id="UP001147747"/>
    </source>
</evidence>
<dbReference type="Pfam" id="PF01370">
    <property type="entry name" value="Epimerase"/>
    <property type="match status" value="1"/>
</dbReference>
<dbReference type="PANTHER" id="PTHR10491:SF4">
    <property type="entry name" value="METHIONINE ADENOSYLTRANSFERASE 2 SUBUNIT BETA"/>
    <property type="match status" value="1"/>
</dbReference>
<gene>
    <name evidence="2" type="ORF">N7509_011633</name>
</gene>
<dbReference type="GO" id="GO:0048269">
    <property type="term" value="C:methionine adenosyltransferase complex"/>
    <property type="evidence" value="ECO:0007669"/>
    <property type="project" value="TreeGrafter"/>
</dbReference>
<dbReference type="InterPro" id="IPR005913">
    <property type="entry name" value="dTDP_dehydrorham_reduct"/>
</dbReference>
<reference evidence="2" key="1">
    <citation type="submission" date="2022-12" db="EMBL/GenBank/DDBJ databases">
        <authorList>
            <person name="Petersen C."/>
        </authorList>
    </citation>
    <scope>NUCLEOTIDE SEQUENCE</scope>
    <source>
        <strain evidence="2">IBT 29677</strain>
    </source>
</reference>
<dbReference type="RefSeq" id="XP_056482300.1">
    <property type="nucleotide sequence ID" value="XM_056636270.1"/>
</dbReference>
<dbReference type="InterPro" id="IPR001509">
    <property type="entry name" value="Epimerase_deHydtase"/>
</dbReference>
<dbReference type="EMBL" id="JAPZBU010000011">
    <property type="protein sequence ID" value="KAJ5378514.1"/>
    <property type="molecule type" value="Genomic_DNA"/>
</dbReference>
<dbReference type="SUPFAM" id="SSF51735">
    <property type="entry name" value="NAD(P)-binding Rossmann-fold domains"/>
    <property type="match status" value="1"/>
</dbReference>
<feature type="domain" description="NAD-dependent epimerase/dehydratase" evidence="1">
    <location>
        <begin position="43"/>
        <end position="187"/>
    </location>
</feature>
<comment type="caution">
    <text evidence="2">The sequence shown here is derived from an EMBL/GenBank/DDBJ whole genome shotgun (WGS) entry which is preliminary data.</text>
</comment>
<dbReference type="GeneID" id="81375250"/>
<dbReference type="PANTHER" id="PTHR10491">
    <property type="entry name" value="DTDP-4-DEHYDRORHAMNOSE REDUCTASE"/>
    <property type="match status" value="1"/>
</dbReference>